<accession>A0A8J4Q023</accession>
<sequence>MSTVYIPLKQINDTTQPTHQDNLNIHHFILKSFMFYKKKNPFSNIILNFKKKAIHTFYYISNDEHKTVFKIEKLSTSGSLTGEEEEKLKNCLTKDISTLTAEEQSLDKIIEAIKVKGDYIIHYTDKANIKEDQGNESFLLIENLDHTKVSLSNIVKTKKEERDFEFTIEQEEAGYPHDLILRVRVTFKNKPKFFELKIIEGEYYLGYTKQLEKPTQEVEEFMVKLVVKNSDFTNPTDSIQVKIISDEFKDSFFFNLHTEYRFNDIIDSFGDCKAVLSIHGGPRTGKSTLGNNIINFMISENKTHLHVGGNMDASVTTEGEYVSCNKLAEIKKSTESFPYADLLLKMFLTVLDNPPITKSNTTANDGNFEKTREIIEANITLQIDGKYPNKKEIVFEANNENKVDVFIFLFPVQDFISCQDKVDFIRLFTIGIEVVTLKHKSFPIVALTQYENVNPQIMNQALSAIAFPVLKSNIFKIPKNPSKDTLFRLIRKVFEIKRAKTGKIISA</sequence>
<reference evidence="1" key="1">
    <citation type="submission" date="2020-01" db="EMBL/GenBank/DDBJ databases">
        <title>Development of genomics and gene disruption for Polysphondylium violaceum indicates a role for the polyketide synthase stlB in stalk morphogenesis.</title>
        <authorList>
            <person name="Narita B."/>
            <person name="Kawabe Y."/>
            <person name="Kin K."/>
            <person name="Saito T."/>
            <person name="Gibbs R."/>
            <person name="Kuspa A."/>
            <person name="Muzny D."/>
            <person name="Queller D."/>
            <person name="Richards S."/>
            <person name="Strassman J."/>
            <person name="Sucgang R."/>
            <person name="Worley K."/>
            <person name="Schaap P."/>
        </authorList>
    </citation>
    <scope>NUCLEOTIDE SEQUENCE</scope>
    <source>
        <strain evidence="1">QSvi11</strain>
    </source>
</reference>
<evidence type="ECO:0000313" key="2">
    <source>
        <dbReference type="Proteomes" id="UP000695562"/>
    </source>
</evidence>
<name>A0A8J4Q023_9MYCE</name>
<evidence type="ECO:0000313" key="1">
    <source>
        <dbReference type="EMBL" id="KAF2077393.1"/>
    </source>
</evidence>
<gene>
    <name evidence="1" type="ORF">CYY_001321</name>
</gene>
<organism evidence="1 2">
    <name type="scientific">Polysphondylium violaceum</name>
    <dbReference type="NCBI Taxonomy" id="133409"/>
    <lineage>
        <taxon>Eukaryota</taxon>
        <taxon>Amoebozoa</taxon>
        <taxon>Evosea</taxon>
        <taxon>Eumycetozoa</taxon>
        <taxon>Dictyostelia</taxon>
        <taxon>Dictyosteliales</taxon>
        <taxon>Dictyosteliaceae</taxon>
        <taxon>Polysphondylium</taxon>
    </lineage>
</organism>
<comment type="caution">
    <text evidence="1">The sequence shown here is derived from an EMBL/GenBank/DDBJ whole genome shotgun (WGS) entry which is preliminary data.</text>
</comment>
<keyword evidence="2" id="KW-1185">Reference proteome</keyword>
<dbReference type="AlphaFoldDB" id="A0A8J4Q023"/>
<protein>
    <submittedName>
        <fullName evidence="1">Uncharacterized protein</fullName>
    </submittedName>
</protein>
<dbReference type="Proteomes" id="UP000695562">
    <property type="component" value="Unassembled WGS sequence"/>
</dbReference>
<proteinExistence type="predicted"/>
<dbReference type="EMBL" id="AJWJ01000030">
    <property type="protein sequence ID" value="KAF2077393.1"/>
    <property type="molecule type" value="Genomic_DNA"/>
</dbReference>